<evidence type="ECO:0000259" key="1">
    <source>
        <dbReference type="PROSITE" id="PS51833"/>
    </source>
</evidence>
<evidence type="ECO:0000313" key="3">
    <source>
        <dbReference type="Proteomes" id="UP001320119"/>
    </source>
</evidence>
<dbReference type="InterPro" id="IPR052340">
    <property type="entry name" value="RNase_Y/CdgJ"/>
</dbReference>
<dbReference type="PROSITE" id="PS51833">
    <property type="entry name" value="HDOD"/>
    <property type="match status" value="1"/>
</dbReference>
<dbReference type="Proteomes" id="UP001320119">
    <property type="component" value="Chromosome"/>
</dbReference>
<protein>
    <recommendedName>
        <fullName evidence="1">HDOD domain-containing protein</fullName>
    </recommendedName>
</protein>
<gene>
    <name evidence="2" type="ORF">MARGE09_P1637</name>
</gene>
<proteinExistence type="predicted"/>
<name>A0AAN1WH04_9GAMM</name>
<dbReference type="InterPro" id="IPR013976">
    <property type="entry name" value="HDOD"/>
</dbReference>
<evidence type="ECO:0000313" key="2">
    <source>
        <dbReference type="EMBL" id="BCD97436.1"/>
    </source>
</evidence>
<dbReference type="SUPFAM" id="SSF109604">
    <property type="entry name" value="HD-domain/PDEase-like"/>
    <property type="match status" value="1"/>
</dbReference>
<dbReference type="SMART" id="SM00065">
    <property type="entry name" value="GAF"/>
    <property type="match status" value="1"/>
</dbReference>
<dbReference type="InterPro" id="IPR003018">
    <property type="entry name" value="GAF"/>
</dbReference>
<dbReference type="RefSeq" id="WP_236986905.1">
    <property type="nucleotide sequence ID" value="NZ_AP023086.1"/>
</dbReference>
<dbReference type="AlphaFoldDB" id="A0AAN1WH04"/>
<keyword evidence="3" id="KW-1185">Reference proteome</keyword>
<organism evidence="2 3">
    <name type="scientific">Marinagarivorans cellulosilyticus</name>
    <dbReference type="NCBI Taxonomy" id="2721545"/>
    <lineage>
        <taxon>Bacteria</taxon>
        <taxon>Pseudomonadati</taxon>
        <taxon>Pseudomonadota</taxon>
        <taxon>Gammaproteobacteria</taxon>
        <taxon>Cellvibrionales</taxon>
        <taxon>Cellvibrionaceae</taxon>
        <taxon>Marinagarivorans</taxon>
    </lineage>
</organism>
<dbReference type="SUPFAM" id="SSF55781">
    <property type="entry name" value="GAF domain-like"/>
    <property type="match status" value="1"/>
</dbReference>
<feature type="domain" description="HDOD" evidence="1">
    <location>
        <begin position="46"/>
        <end position="239"/>
    </location>
</feature>
<dbReference type="KEGG" id="marq:MARGE09_P1637"/>
<dbReference type="Gene3D" id="1.10.3210.10">
    <property type="entry name" value="Hypothetical protein af1432"/>
    <property type="match status" value="1"/>
</dbReference>
<dbReference type="Gene3D" id="3.30.450.40">
    <property type="match status" value="1"/>
</dbReference>
<dbReference type="PANTHER" id="PTHR33525:SF3">
    <property type="entry name" value="RIBONUCLEASE Y"/>
    <property type="match status" value="1"/>
</dbReference>
<dbReference type="Pfam" id="PF08668">
    <property type="entry name" value="HDOD"/>
    <property type="match status" value="1"/>
</dbReference>
<dbReference type="EMBL" id="AP023086">
    <property type="protein sequence ID" value="BCD97436.1"/>
    <property type="molecule type" value="Genomic_DNA"/>
</dbReference>
<reference evidence="2 3" key="1">
    <citation type="journal article" date="2022" name="IScience">
        <title>An ultrasensitive nanofiber-based assay for enzymatic hydrolysis and deep-sea microbial degradation of cellulose.</title>
        <authorList>
            <person name="Tsudome M."/>
            <person name="Tachioka M."/>
            <person name="Miyazaki M."/>
            <person name="Uchimura K."/>
            <person name="Tsuda M."/>
            <person name="Takaki Y."/>
            <person name="Deguchi S."/>
        </authorList>
    </citation>
    <scope>NUCLEOTIDE SEQUENCE [LARGE SCALE GENOMIC DNA]</scope>
    <source>
        <strain evidence="2 3">GE09</strain>
    </source>
</reference>
<dbReference type="InterPro" id="IPR029016">
    <property type="entry name" value="GAF-like_dom_sf"/>
</dbReference>
<sequence length="503" mass="57165">MLHFETLQETLTSDVRALRQYSIEMEGLYLNQELQQWVAKLNAENLPGFAITTKRLAAMTGDEVSAHTIADVVQPDAAMTVRILRLANSVYYNAGQRRIDTLNYACVVLGVKAVRNLAITAASLEAYPDMDFGAHFQREVAYSFHAAMQAQSLARLRGLQQEENIYIAALLARLGRWMFWCFPYGYGERMAAHLPGFEDSSMVEHELLGFTFDELTIALLKEWHLDTVLQLLPREDKKPTEESQCITEAYGLARQLRKGWQHNGFQGVSRRLMGFCRLPRADLLAAIRHCVDEVRKTLKQVEIDRNYWPPIESESPTEAVDEALPLLQQALARDILVQKQSRQLRQLTHMLCQKVDVARCLRAVVVGIHKGVACDNVFALMAHPKKHDWHITSHEGASSQAIAQRLIRLMNNNDETLVKELKAGRICWPPINPHIAGKYAQLFESEEFLVFPLRIGERNLGYIVAVKKQGKELSEEDFEVFCHFCDHALVAIKLSLLEHGTHL</sequence>
<dbReference type="PANTHER" id="PTHR33525">
    <property type="match status" value="1"/>
</dbReference>
<accession>A0AAN1WH04</accession>